<dbReference type="Gramene" id="Tp57577_TGAC_v2_mRNA12441">
    <property type="protein sequence ID" value="Tp57577_TGAC_v2_mRNA12441"/>
    <property type="gene ID" value="Tp57577_TGAC_v2_gene12047"/>
</dbReference>
<evidence type="ECO:0000313" key="1">
    <source>
        <dbReference type="EMBL" id="PNX61653.1"/>
    </source>
</evidence>
<gene>
    <name evidence="1" type="ORF">L195_g052570</name>
</gene>
<dbReference type="Proteomes" id="UP000236291">
    <property type="component" value="Unassembled WGS sequence"/>
</dbReference>
<proteinExistence type="predicted"/>
<sequence>MSSGVVLPQVCITDNSTIYRPPHVRRRVKTLDVPTQIEVTNNQTTIYLPPHRRTKTLVRSRSELKMDEFYAGSPIFLKSPSPSLVPLPDYITKKIKLHHQDQS</sequence>
<evidence type="ECO:0000313" key="2">
    <source>
        <dbReference type="Proteomes" id="UP000236291"/>
    </source>
</evidence>
<protein>
    <submittedName>
        <fullName evidence="1">Uncharacterized protein</fullName>
    </submittedName>
</protein>
<reference evidence="1 2" key="2">
    <citation type="journal article" date="2017" name="Front. Plant Sci.">
        <title>Gene Classification and Mining of Molecular Markers Useful in Red Clover (Trifolium pratense) Breeding.</title>
        <authorList>
            <person name="Istvanek J."/>
            <person name="Dluhosova J."/>
            <person name="Dluhos P."/>
            <person name="Patkova L."/>
            <person name="Nedelnik J."/>
            <person name="Repkova J."/>
        </authorList>
    </citation>
    <scope>NUCLEOTIDE SEQUENCE [LARGE SCALE GENOMIC DNA]</scope>
    <source>
        <strain evidence="2">cv. Tatra</strain>
        <tissue evidence="1">Young leaves</tissue>
    </source>
</reference>
<organism evidence="1 2">
    <name type="scientific">Trifolium pratense</name>
    <name type="common">Red clover</name>
    <dbReference type="NCBI Taxonomy" id="57577"/>
    <lineage>
        <taxon>Eukaryota</taxon>
        <taxon>Viridiplantae</taxon>
        <taxon>Streptophyta</taxon>
        <taxon>Embryophyta</taxon>
        <taxon>Tracheophyta</taxon>
        <taxon>Spermatophyta</taxon>
        <taxon>Magnoliopsida</taxon>
        <taxon>eudicotyledons</taxon>
        <taxon>Gunneridae</taxon>
        <taxon>Pentapetalae</taxon>
        <taxon>rosids</taxon>
        <taxon>fabids</taxon>
        <taxon>Fabales</taxon>
        <taxon>Fabaceae</taxon>
        <taxon>Papilionoideae</taxon>
        <taxon>50 kb inversion clade</taxon>
        <taxon>NPAAA clade</taxon>
        <taxon>Hologalegina</taxon>
        <taxon>IRL clade</taxon>
        <taxon>Trifolieae</taxon>
        <taxon>Trifolium</taxon>
    </lineage>
</organism>
<name>A0A2K3K5T7_TRIPR</name>
<dbReference type="EMBL" id="ASHM01085798">
    <property type="protein sequence ID" value="PNX61653.1"/>
    <property type="molecule type" value="Genomic_DNA"/>
</dbReference>
<dbReference type="AlphaFoldDB" id="A0A2K3K5T7"/>
<accession>A0A2K3K5T7</accession>
<comment type="caution">
    <text evidence="1">The sequence shown here is derived from an EMBL/GenBank/DDBJ whole genome shotgun (WGS) entry which is preliminary data.</text>
</comment>
<reference evidence="1 2" key="1">
    <citation type="journal article" date="2014" name="Am. J. Bot.">
        <title>Genome assembly and annotation for red clover (Trifolium pratense; Fabaceae).</title>
        <authorList>
            <person name="Istvanek J."/>
            <person name="Jaros M."/>
            <person name="Krenek A."/>
            <person name="Repkova J."/>
        </authorList>
    </citation>
    <scope>NUCLEOTIDE SEQUENCE [LARGE SCALE GENOMIC DNA]</scope>
    <source>
        <strain evidence="2">cv. Tatra</strain>
        <tissue evidence="1">Young leaves</tissue>
    </source>
</reference>